<name>A0ABD2ZT54_9GENT</name>
<dbReference type="Proteomes" id="UP001630127">
    <property type="component" value="Unassembled WGS sequence"/>
</dbReference>
<dbReference type="AlphaFoldDB" id="A0ABD2ZT54"/>
<evidence type="ECO:0000313" key="1">
    <source>
        <dbReference type="EMBL" id="KAL3522616.1"/>
    </source>
</evidence>
<reference evidence="1 2" key="1">
    <citation type="submission" date="2024-11" db="EMBL/GenBank/DDBJ databases">
        <title>A near-complete genome assembly of Cinchona calisaya.</title>
        <authorList>
            <person name="Lian D.C."/>
            <person name="Zhao X.W."/>
            <person name="Wei L."/>
        </authorList>
    </citation>
    <scope>NUCLEOTIDE SEQUENCE [LARGE SCALE GENOMIC DNA]</scope>
    <source>
        <tissue evidence="1">Nenye</tissue>
    </source>
</reference>
<gene>
    <name evidence="1" type="ORF">ACH5RR_015450</name>
</gene>
<evidence type="ECO:0000313" key="2">
    <source>
        <dbReference type="Proteomes" id="UP001630127"/>
    </source>
</evidence>
<comment type="caution">
    <text evidence="1">The sequence shown here is derived from an EMBL/GenBank/DDBJ whole genome shotgun (WGS) entry which is preliminary data.</text>
</comment>
<keyword evidence="2" id="KW-1185">Reference proteome</keyword>
<sequence>MNSDIFIMLLEISSSITSPMLTIKALGSGTTGIQASSFLIWRPISFEVKWYGRPDKSDCRAQSPALVGNMEDSNSSSWIASLLQKAFSYLQSSFLMLLPIGSESSRQQILNLSTTPLEFLYMA</sequence>
<organism evidence="1 2">
    <name type="scientific">Cinchona calisaya</name>
    <dbReference type="NCBI Taxonomy" id="153742"/>
    <lineage>
        <taxon>Eukaryota</taxon>
        <taxon>Viridiplantae</taxon>
        <taxon>Streptophyta</taxon>
        <taxon>Embryophyta</taxon>
        <taxon>Tracheophyta</taxon>
        <taxon>Spermatophyta</taxon>
        <taxon>Magnoliopsida</taxon>
        <taxon>eudicotyledons</taxon>
        <taxon>Gunneridae</taxon>
        <taxon>Pentapetalae</taxon>
        <taxon>asterids</taxon>
        <taxon>lamiids</taxon>
        <taxon>Gentianales</taxon>
        <taxon>Rubiaceae</taxon>
        <taxon>Cinchonoideae</taxon>
        <taxon>Cinchoneae</taxon>
        <taxon>Cinchona</taxon>
    </lineage>
</organism>
<protein>
    <submittedName>
        <fullName evidence="1">Uncharacterized protein</fullName>
    </submittedName>
</protein>
<proteinExistence type="predicted"/>
<dbReference type="EMBL" id="JBJUIK010000007">
    <property type="protein sequence ID" value="KAL3522616.1"/>
    <property type="molecule type" value="Genomic_DNA"/>
</dbReference>
<accession>A0ABD2ZT54</accession>